<organism evidence="1">
    <name type="scientific">Octopus bimaculoides</name>
    <name type="common">California two-spotted octopus</name>
    <dbReference type="NCBI Taxonomy" id="37653"/>
    <lineage>
        <taxon>Eukaryota</taxon>
        <taxon>Metazoa</taxon>
        <taxon>Spiralia</taxon>
        <taxon>Lophotrochozoa</taxon>
        <taxon>Mollusca</taxon>
        <taxon>Cephalopoda</taxon>
        <taxon>Coleoidea</taxon>
        <taxon>Octopodiformes</taxon>
        <taxon>Octopoda</taxon>
        <taxon>Incirrata</taxon>
        <taxon>Octopodidae</taxon>
        <taxon>Octopus</taxon>
    </lineage>
</organism>
<evidence type="ECO:0000313" key="1">
    <source>
        <dbReference type="EMBL" id="KOF99898.1"/>
    </source>
</evidence>
<accession>A0A0L8IEI6</accession>
<protein>
    <submittedName>
        <fullName evidence="1">Uncharacterized protein</fullName>
    </submittedName>
</protein>
<name>A0A0L8IEI6_OCTBM</name>
<reference evidence="1" key="1">
    <citation type="submission" date="2015-07" db="EMBL/GenBank/DDBJ databases">
        <title>MeaNS - Measles Nucleotide Surveillance Program.</title>
        <authorList>
            <person name="Tran T."/>
            <person name="Druce J."/>
        </authorList>
    </citation>
    <scope>NUCLEOTIDE SEQUENCE</scope>
    <source>
        <strain evidence="1">UCB-OBI-ISO-001</strain>
        <tissue evidence="1">Gonad</tissue>
    </source>
</reference>
<proteinExistence type="predicted"/>
<feature type="non-terminal residue" evidence="1">
    <location>
        <position position="1"/>
    </location>
</feature>
<dbReference type="AlphaFoldDB" id="A0A0L8IEI6"/>
<sequence>VSNEMKHENHSVYVFTTAIINEVKQLTQVSKIHYWSDGAGSQFKNKYTRADLLYHGHDFCVGDEVKRAVWRSILQIKEVVTNAKEFYCVTKKRSWTDCKVIPNTHAIHFIAKANAGSIITTKNSQFKVQEPCTEFSLSPTLEETRSTSTAPAVPVEPGSPKGITTYVEQYYQLSSLVGP</sequence>
<dbReference type="PANTHER" id="PTHR46601">
    <property type="entry name" value="ULP_PROTEASE DOMAIN-CONTAINING PROTEIN"/>
    <property type="match status" value="1"/>
</dbReference>
<dbReference type="PANTHER" id="PTHR46601:SF1">
    <property type="entry name" value="ADF-H DOMAIN-CONTAINING PROTEIN"/>
    <property type="match status" value="1"/>
</dbReference>
<gene>
    <name evidence="1" type="ORF">OCBIM_22010027mg</name>
</gene>
<dbReference type="EMBL" id="KQ415869">
    <property type="protein sequence ID" value="KOF99898.1"/>
    <property type="molecule type" value="Genomic_DNA"/>
</dbReference>